<reference evidence="1 2" key="1">
    <citation type="journal article" date="2018" name="MBio">
        <title>Comparative Genomics Reveals the Core Gene Toolbox for the Fungus-Insect Symbiosis.</title>
        <authorList>
            <person name="Wang Y."/>
            <person name="Stata M."/>
            <person name="Wang W."/>
            <person name="Stajich J.E."/>
            <person name="White M.M."/>
            <person name="Moncalvo J.M."/>
        </authorList>
    </citation>
    <scope>NUCLEOTIDE SEQUENCE [LARGE SCALE GENOMIC DNA]</scope>
    <source>
        <strain evidence="1 2">SC-DP-2</strain>
    </source>
</reference>
<evidence type="ECO:0000313" key="1">
    <source>
        <dbReference type="EMBL" id="PVV02218.1"/>
    </source>
</evidence>
<organism evidence="1 2">
    <name type="scientific">Smittium megazygosporum</name>
    <dbReference type="NCBI Taxonomy" id="133381"/>
    <lineage>
        <taxon>Eukaryota</taxon>
        <taxon>Fungi</taxon>
        <taxon>Fungi incertae sedis</taxon>
        <taxon>Zoopagomycota</taxon>
        <taxon>Kickxellomycotina</taxon>
        <taxon>Harpellomycetes</taxon>
        <taxon>Harpellales</taxon>
        <taxon>Legeriomycetaceae</taxon>
        <taxon>Smittium</taxon>
    </lineage>
</organism>
<sequence>MVGWAGFREGFFYNLDRTIWNIHDLTAIWFSEGSVLCMPPLPNSVWSCPRSIQFPLLFSFSEEKERDVLVGQRRRSDKE</sequence>
<comment type="caution">
    <text evidence="1">The sequence shown here is derived from an EMBL/GenBank/DDBJ whole genome shotgun (WGS) entry which is preliminary data.</text>
</comment>
<protein>
    <submittedName>
        <fullName evidence="1">Uncharacterized protein</fullName>
    </submittedName>
</protein>
<dbReference type="EMBL" id="MBFS01000555">
    <property type="protein sequence ID" value="PVV02218.1"/>
    <property type="molecule type" value="Genomic_DNA"/>
</dbReference>
<dbReference type="Proteomes" id="UP000245609">
    <property type="component" value="Unassembled WGS sequence"/>
</dbReference>
<evidence type="ECO:0000313" key="2">
    <source>
        <dbReference type="Proteomes" id="UP000245609"/>
    </source>
</evidence>
<dbReference type="AlphaFoldDB" id="A0A2T9ZC93"/>
<gene>
    <name evidence="1" type="ORF">BB560_003332</name>
</gene>
<name>A0A2T9ZC93_9FUNG</name>
<keyword evidence="2" id="KW-1185">Reference proteome</keyword>
<proteinExistence type="predicted"/>
<accession>A0A2T9ZC93</accession>